<dbReference type="RefSeq" id="WP_380187035.1">
    <property type="nucleotide sequence ID" value="NZ_JBHTBQ010000011.1"/>
</dbReference>
<dbReference type="PANTHER" id="PTHR39431">
    <property type="entry name" value="FRPA/C-RELATED PROTEIN"/>
    <property type="match status" value="1"/>
</dbReference>
<protein>
    <recommendedName>
        <fullName evidence="3">VCBS repeat-containing protein</fullName>
    </recommendedName>
</protein>
<reference evidence="2" key="1">
    <citation type="journal article" date="2019" name="Int. J. Syst. Evol. Microbiol.">
        <title>The Global Catalogue of Microorganisms (GCM) 10K type strain sequencing project: providing services to taxonomists for standard genome sequencing and annotation.</title>
        <authorList>
            <consortium name="The Broad Institute Genomics Platform"/>
            <consortium name="The Broad Institute Genome Sequencing Center for Infectious Disease"/>
            <person name="Wu L."/>
            <person name="Ma J."/>
        </authorList>
    </citation>
    <scope>NUCLEOTIDE SEQUENCE [LARGE SCALE GENOMIC DNA]</scope>
    <source>
        <strain evidence="2">CCUG 62945</strain>
    </source>
</reference>
<name>A0ABW2QVR3_9NEIS</name>
<organism evidence="1 2">
    <name type="scientific">Iodobacter arcticus</name>
    <dbReference type="NCBI Taxonomy" id="590593"/>
    <lineage>
        <taxon>Bacteria</taxon>
        <taxon>Pseudomonadati</taxon>
        <taxon>Pseudomonadota</taxon>
        <taxon>Betaproteobacteria</taxon>
        <taxon>Neisseriales</taxon>
        <taxon>Chitinibacteraceae</taxon>
        <taxon>Iodobacter</taxon>
    </lineage>
</organism>
<evidence type="ECO:0000313" key="2">
    <source>
        <dbReference type="Proteomes" id="UP001596473"/>
    </source>
</evidence>
<evidence type="ECO:0000313" key="1">
    <source>
        <dbReference type="EMBL" id="MFC7419511.1"/>
    </source>
</evidence>
<accession>A0ABW2QVR3</accession>
<evidence type="ECO:0008006" key="3">
    <source>
        <dbReference type="Google" id="ProtNLM"/>
    </source>
</evidence>
<dbReference type="EMBL" id="JBHTBQ010000011">
    <property type="protein sequence ID" value="MFC7419511.1"/>
    <property type="molecule type" value="Genomic_DNA"/>
</dbReference>
<keyword evidence="2" id="KW-1185">Reference proteome</keyword>
<dbReference type="Proteomes" id="UP001596473">
    <property type="component" value="Unassembled WGS sequence"/>
</dbReference>
<gene>
    <name evidence="1" type="ORF">ACFQNF_06425</name>
</gene>
<comment type="caution">
    <text evidence="1">The sequence shown here is derived from an EMBL/GenBank/DDBJ whole genome shotgun (WGS) entry which is preliminary data.</text>
</comment>
<proteinExistence type="predicted"/>
<sequence>MRITHSQVSLVAERYFHSEQTQSFRINLQAANRPSPPDTEVEISSAAHNQFSLSTLDQRVSLIKSLLESILGYEIKFWGFDKEAPAEPVLEQAEQNPPLSTQGGFSIESANHYSETESTQFQAKGKIQTSDGREIQFAAELSLSRSYQFSTQTGVYSGNLEKPKKDPLVINYATPAALLSDKKFSFDLASDGSQQKVSLLKSGSGFLALDKNGDGKINQGSELFGTQSGNGFADLTQYDEDKNSWIDAGDSIFAQLKLWIKDDSNNEQLLSLSDKGIGALFLGHAKANFDLNNQHNEQLGQIRASGIYLREDGSGGSMQQIDLTI</sequence>
<dbReference type="PANTHER" id="PTHR39431:SF1">
    <property type="entry name" value="FRPA_C-RELATED PROTEIN"/>
    <property type="match status" value="1"/>
</dbReference>